<gene>
    <name evidence="2" type="primary">gloA</name>
    <name evidence="2" type="ORF">Maq22A_c19100</name>
</gene>
<dbReference type="Gene3D" id="3.10.180.10">
    <property type="entry name" value="2,3-Dihydroxybiphenyl 1,2-Dioxygenase, domain 1"/>
    <property type="match status" value="1"/>
</dbReference>
<dbReference type="SUPFAM" id="SSF54593">
    <property type="entry name" value="Glyoxalase/Bleomycin resistance protein/Dihydroxybiphenyl dioxygenase"/>
    <property type="match status" value="1"/>
</dbReference>
<dbReference type="InterPro" id="IPR004360">
    <property type="entry name" value="Glyas_Fos-R_dOase_dom"/>
</dbReference>
<dbReference type="STRING" id="270351.Maq22A_c19100"/>
<organism evidence="2 3">
    <name type="scientific">Methylobacterium aquaticum</name>
    <dbReference type="NCBI Taxonomy" id="270351"/>
    <lineage>
        <taxon>Bacteria</taxon>
        <taxon>Pseudomonadati</taxon>
        <taxon>Pseudomonadota</taxon>
        <taxon>Alphaproteobacteria</taxon>
        <taxon>Hyphomicrobiales</taxon>
        <taxon>Methylobacteriaceae</taxon>
        <taxon>Methylobacterium</taxon>
    </lineage>
</organism>
<dbReference type="InterPro" id="IPR037523">
    <property type="entry name" value="VOC_core"/>
</dbReference>
<evidence type="ECO:0000259" key="1">
    <source>
        <dbReference type="PROSITE" id="PS51819"/>
    </source>
</evidence>
<dbReference type="Pfam" id="PF00903">
    <property type="entry name" value="Glyoxalase"/>
    <property type="match status" value="1"/>
</dbReference>
<reference evidence="3" key="2">
    <citation type="submission" date="2015-01" db="EMBL/GenBank/DDBJ databases">
        <title>Complete genome sequence of Methylobacterium aquaticum strain 22A.</title>
        <authorList>
            <person name="Tani A."/>
            <person name="Ogura Y."/>
            <person name="Hayashi T."/>
        </authorList>
    </citation>
    <scope>NUCLEOTIDE SEQUENCE [LARGE SCALE GENOMIC DNA]</scope>
    <source>
        <strain evidence="3">MA-22A</strain>
    </source>
</reference>
<dbReference type="EMBL" id="AP014704">
    <property type="protein sequence ID" value="BAQ46897.1"/>
    <property type="molecule type" value="Genomic_DNA"/>
</dbReference>
<dbReference type="OrthoDB" id="9807407at2"/>
<accession>A0A0C6FIM3</accession>
<dbReference type="CDD" id="cd07262">
    <property type="entry name" value="VOC_like"/>
    <property type="match status" value="1"/>
</dbReference>
<reference evidence="2 3" key="1">
    <citation type="journal article" date="2015" name="Genome Announc.">
        <title>Complete Genome Sequence of Methylobacterium aquaticum Strain 22A, Isolated from Racomitrium japonicum Moss.</title>
        <authorList>
            <person name="Tani A."/>
            <person name="Ogura Y."/>
            <person name="Hayashi T."/>
            <person name="Kimbara K."/>
        </authorList>
    </citation>
    <scope>NUCLEOTIDE SEQUENCE [LARGE SCALE GENOMIC DNA]</scope>
    <source>
        <strain evidence="2 3">MA-22A</strain>
    </source>
</reference>
<dbReference type="InterPro" id="IPR029068">
    <property type="entry name" value="Glyas_Bleomycin-R_OHBP_Dase"/>
</dbReference>
<evidence type="ECO:0000313" key="2">
    <source>
        <dbReference type="EMBL" id="BAQ46897.1"/>
    </source>
</evidence>
<dbReference type="PANTHER" id="PTHR35006:SF1">
    <property type="entry name" value="BLL2941 PROTEIN"/>
    <property type="match status" value="1"/>
</dbReference>
<proteinExistence type="predicted"/>
<dbReference type="AlphaFoldDB" id="A0A0C6FIM3"/>
<name>A0A0C6FIM3_9HYPH</name>
<dbReference type="PANTHER" id="PTHR35006">
    <property type="entry name" value="GLYOXALASE FAMILY PROTEIN (AFU_ORTHOLOGUE AFUA_5G14830)"/>
    <property type="match status" value="1"/>
</dbReference>
<dbReference type="PROSITE" id="PS51819">
    <property type="entry name" value="VOC"/>
    <property type="match status" value="1"/>
</dbReference>
<dbReference type="Proteomes" id="UP000061432">
    <property type="component" value="Chromosome"/>
</dbReference>
<protein>
    <submittedName>
        <fullName evidence="2">Glyoxalase</fullName>
    </submittedName>
</protein>
<evidence type="ECO:0000313" key="3">
    <source>
        <dbReference type="Proteomes" id="UP000061432"/>
    </source>
</evidence>
<dbReference type="KEGG" id="maqu:Maq22A_c19100"/>
<dbReference type="PATRIC" id="fig|270351.10.peg.3690"/>
<feature type="domain" description="VOC" evidence="1">
    <location>
        <begin position="1"/>
        <end position="121"/>
    </location>
</feature>
<dbReference type="RefSeq" id="WP_060847937.1">
    <property type="nucleotide sequence ID" value="NZ_AP014704.1"/>
</dbReference>
<sequence length="124" mass="12734">MFTHVMIGSNDLARARLFYDATFAALGGGPGATDARGRLIYAHAGGRLMVTTPIDGDPATAANGGTIGLAAASRNQVLAWHRAGIAQGGTAIESPPSERPNGAFVAYLRDPDGNKLTARTAATR</sequence>